<dbReference type="HOGENOM" id="CLU_032796_0_0_5"/>
<dbReference type="PROSITE" id="PS50005">
    <property type="entry name" value="TPR"/>
    <property type="match status" value="3"/>
</dbReference>
<dbReference type="SUPFAM" id="SSF48452">
    <property type="entry name" value="TPR-like"/>
    <property type="match status" value="2"/>
</dbReference>
<dbReference type="EMBL" id="CP000248">
    <property type="protein sequence ID" value="ABD26485.1"/>
    <property type="molecule type" value="Genomic_DNA"/>
</dbReference>
<protein>
    <submittedName>
        <fullName evidence="2">TPR repeat protein</fullName>
    </submittedName>
</protein>
<dbReference type="PANTHER" id="PTHR12558">
    <property type="entry name" value="CELL DIVISION CYCLE 16,23,27"/>
    <property type="match status" value="1"/>
</dbReference>
<dbReference type="InterPro" id="IPR011990">
    <property type="entry name" value="TPR-like_helical_dom_sf"/>
</dbReference>
<dbReference type="eggNOG" id="COG0457">
    <property type="taxonomic scope" value="Bacteria"/>
</dbReference>
<evidence type="ECO:0000313" key="2">
    <source>
        <dbReference type="EMBL" id="ABD26485.1"/>
    </source>
</evidence>
<keyword evidence="3" id="KW-1185">Reference proteome</keyword>
<evidence type="ECO:0000313" key="3">
    <source>
        <dbReference type="Proteomes" id="UP000009134"/>
    </source>
</evidence>
<dbReference type="Gene3D" id="1.25.40.10">
    <property type="entry name" value="Tetratricopeptide repeat domain"/>
    <property type="match status" value="2"/>
</dbReference>
<dbReference type="SMART" id="SM00028">
    <property type="entry name" value="TPR"/>
    <property type="match status" value="5"/>
</dbReference>
<sequence length="479" mass="51219">MPLRQALRQGVPLTEVRAELGDALLLQGNRQEARKVLYGGAFPSGTEARGWRLKGRLELVEGNLGAAGYAFDQALRLAPDESSLWIDIARLRFMGGEEAQAIEAADRAVRLAPRDPRSLELRGLLVREQFGLRAALPWFEAGLAAAPDDTGLLGEYAATLGDLGQYRAMLVVCRKLAKVDPGNLRALYLQAVLAARAGRIDLARKIMQQTGTAFRDVPAAMLLNGLLEYQAGNANLAVGYFDRLVRAQPDNLQARTLLARALEREGLNQQALDVAGQWAQSASASRYLLMVTADALSGLRRKREGEQLRGRAARAEPVPATVIPTGQPLGALAIGYGQSPNLAATAVPYIRGLIEAGSAGEAVAVADRLRQASPGAAGAWLLAGDARLMSGDFAEAQEMYGRAAVIRFNLPTLQRIDLVLRRQGKAAEANALVARYLWQNPGSPQAMKLLSAGRAELGDAAGAAMIEAVLRARGLRNPS</sequence>
<dbReference type="Proteomes" id="UP000009134">
    <property type="component" value="Chromosome"/>
</dbReference>
<dbReference type="PANTHER" id="PTHR12558:SF13">
    <property type="entry name" value="CELL DIVISION CYCLE PROTEIN 27 HOMOLOG"/>
    <property type="match status" value="1"/>
</dbReference>
<keyword evidence="1" id="KW-0802">TPR repeat</keyword>
<dbReference type="STRING" id="279238.Saro_2046"/>
<name>Q2G6N8_NOVAD</name>
<evidence type="ECO:0000256" key="1">
    <source>
        <dbReference type="PROSITE-ProRule" id="PRU00339"/>
    </source>
</evidence>
<organism evidence="2 3">
    <name type="scientific">Novosphingobium aromaticivorans (strain ATCC 700278 / DSM 12444 / CCUG 56034 / CIP 105152 / NBRC 16084 / F199)</name>
    <dbReference type="NCBI Taxonomy" id="279238"/>
    <lineage>
        <taxon>Bacteria</taxon>
        <taxon>Pseudomonadati</taxon>
        <taxon>Pseudomonadota</taxon>
        <taxon>Alphaproteobacteria</taxon>
        <taxon>Sphingomonadales</taxon>
        <taxon>Sphingomonadaceae</taxon>
        <taxon>Novosphingobium</taxon>
    </lineage>
</organism>
<accession>Q2G6N8</accession>
<feature type="repeat" description="TPR" evidence="1">
    <location>
        <begin position="82"/>
        <end position="115"/>
    </location>
</feature>
<feature type="repeat" description="TPR" evidence="1">
    <location>
        <begin position="48"/>
        <end position="81"/>
    </location>
</feature>
<feature type="repeat" description="TPR" evidence="1">
    <location>
        <begin position="218"/>
        <end position="251"/>
    </location>
</feature>
<dbReference type="AlphaFoldDB" id="Q2G6N8"/>
<gene>
    <name evidence="2" type="ordered locus">Saro_2046</name>
</gene>
<dbReference type="Pfam" id="PF13432">
    <property type="entry name" value="TPR_16"/>
    <property type="match status" value="2"/>
</dbReference>
<proteinExistence type="predicted"/>
<dbReference type="KEGG" id="nar:Saro_2046"/>
<dbReference type="InterPro" id="IPR019734">
    <property type="entry name" value="TPR_rpt"/>
</dbReference>
<reference evidence="3" key="1">
    <citation type="submission" date="2006-01" db="EMBL/GenBank/DDBJ databases">
        <title>Complete sequence of Novosphingobium aromaticivorans DSM 12444.</title>
        <authorList>
            <consortium name="US DOE Joint Genome Institute"/>
            <person name="Copeland A."/>
            <person name="Lucas S."/>
            <person name="Lapidus A."/>
            <person name="Barry K."/>
            <person name="Detter J.C."/>
            <person name="Glavina T."/>
            <person name="Hammon N."/>
            <person name="Israni S."/>
            <person name="Pitluck S."/>
            <person name="Chain P."/>
            <person name="Malfatti S."/>
            <person name="Shin M."/>
            <person name="Vergez L."/>
            <person name="Schmutz J."/>
            <person name="Larimer F."/>
            <person name="Land M."/>
            <person name="Kyrpides N."/>
            <person name="Ivanova N."/>
            <person name="Fredrickson J."/>
            <person name="Balkwill D."/>
            <person name="Romine M.F."/>
            <person name="Richardson P."/>
        </authorList>
    </citation>
    <scope>NUCLEOTIDE SEQUENCE [LARGE SCALE GENOMIC DNA]</scope>
    <source>
        <strain evidence="3">ATCC 700278 / DSM 12444 / CCUG 56034 / CIP 105152 / NBRC 16084 / F199</strain>
    </source>
</reference>